<dbReference type="GO" id="GO:0052689">
    <property type="term" value="F:carboxylic ester hydrolase activity"/>
    <property type="evidence" value="ECO:0007669"/>
    <property type="project" value="UniProtKB-ARBA"/>
</dbReference>
<keyword evidence="4" id="KW-1185">Reference proteome</keyword>
<evidence type="ECO:0000313" key="3">
    <source>
        <dbReference type="EMBL" id="SFQ94994.1"/>
    </source>
</evidence>
<dbReference type="RefSeq" id="WP_092481503.1">
    <property type="nucleotide sequence ID" value="NZ_FOYM01000001.1"/>
</dbReference>
<evidence type="ECO:0000256" key="1">
    <source>
        <dbReference type="ARBA" id="ARBA00022801"/>
    </source>
</evidence>
<sequence>MSNQTAWQRVKFKNSAGLNLAGLLYATENKPGPVVIICHGFTGSKEGGGMAQAMGEELGARGYNVLLFDFRGNGESEGLFENLTLSGQIDDLKSAVDWCSAAGMGPVFTLGRSFGGTTVICHAAEDPRVAGVCTWAAPARLVELFTEFAEGPVDDDGDLYALAGEEGIIYLRKSFFDDLAGFDVPVLAGKIAPRPLLVIHGESDEVVPPEDADLIIAGAGAPKKLVKVPGADHQFSRHHRVVWDIYFNWLGNNT</sequence>
<dbReference type="Gene3D" id="3.40.50.1820">
    <property type="entry name" value="alpha/beta hydrolase"/>
    <property type="match status" value="1"/>
</dbReference>
<protein>
    <submittedName>
        <fullName evidence="3">Putative redox protein</fullName>
    </submittedName>
</protein>
<dbReference type="Pfam" id="PF12146">
    <property type="entry name" value="Hydrolase_4"/>
    <property type="match status" value="1"/>
</dbReference>
<evidence type="ECO:0000313" key="4">
    <source>
        <dbReference type="Proteomes" id="UP000199584"/>
    </source>
</evidence>
<name>A0A1I6CPA1_9FIRM</name>
<dbReference type="OrthoDB" id="9780269at2"/>
<dbReference type="SUPFAM" id="SSF53474">
    <property type="entry name" value="alpha/beta-Hydrolases"/>
    <property type="match status" value="1"/>
</dbReference>
<dbReference type="InterPro" id="IPR029058">
    <property type="entry name" value="AB_hydrolase_fold"/>
</dbReference>
<keyword evidence="1" id="KW-0378">Hydrolase</keyword>
<dbReference type="PANTHER" id="PTHR22946:SF9">
    <property type="entry name" value="POLYKETIDE TRANSFERASE AF380"/>
    <property type="match status" value="1"/>
</dbReference>
<dbReference type="EMBL" id="FOYM01000001">
    <property type="protein sequence ID" value="SFQ94994.1"/>
    <property type="molecule type" value="Genomic_DNA"/>
</dbReference>
<feature type="domain" description="Serine aminopeptidase S33" evidence="2">
    <location>
        <begin position="31"/>
        <end position="137"/>
    </location>
</feature>
<proteinExistence type="predicted"/>
<accession>A0A1I6CPA1</accession>
<organism evidence="3 4">
    <name type="scientific">Desulfoscipio geothermicus DSM 3669</name>
    <dbReference type="NCBI Taxonomy" id="1121426"/>
    <lineage>
        <taxon>Bacteria</taxon>
        <taxon>Bacillati</taxon>
        <taxon>Bacillota</taxon>
        <taxon>Clostridia</taxon>
        <taxon>Eubacteriales</taxon>
        <taxon>Desulfallaceae</taxon>
        <taxon>Desulfoscipio</taxon>
    </lineage>
</organism>
<dbReference type="STRING" id="39060.SAMN05660706_101104"/>
<evidence type="ECO:0000259" key="2">
    <source>
        <dbReference type="Pfam" id="PF12146"/>
    </source>
</evidence>
<dbReference type="PANTHER" id="PTHR22946">
    <property type="entry name" value="DIENELACTONE HYDROLASE DOMAIN-CONTAINING PROTEIN-RELATED"/>
    <property type="match status" value="1"/>
</dbReference>
<dbReference type="Proteomes" id="UP000199584">
    <property type="component" value="Unassembled WGS sequence"/>
</dbReference>
<dbReference type="AlphaFoldDB" id="A0A1I6CPA1"/>
<reference evidence="4" key="1">
    <citation type="submission" date="2016-10" db="EMBL/GenBank/DDBJ databases">
        <authorList>
            <person name="Varghese N."/>
            <person name="Submissions S."/>
        </authorList>
    </citation>
    <scope>NUCLEOTIDE SEQUENCE [LARGE SCALE GENOMIC DNA]</scope>
    <source>
        <strain evidence="4">DSM 3669</strain>
    </source>
</reference>
<gene>
    <name evidence="3" type="ORF">SAMN05660706_101104</name>
</gene>
<dbReference type="InterPro" id="IPR050261">
    <property type="entry name" value="FrsA_esterase"/>
</dbReference>
<dbReference type="InterPro" id="IPR022742">
    <property type="entry name" value="Hydrolase_4"/>
</dbReference>